<dbReference type="PANTHER" id="PTHR42894">
    <property type="entry name" value="N-(5'-PHOSPHORIBOSYL)ANTHRANILATE ISOMERASE"/>
    <property type="match status" value="1"/>
</dbReference>
<evidence type="ECO:0000256" key="2">
    <source>
        <dbReference type="ARBA" id="ARBA00007571"/>
    </source>
</evidence>
<name>A0A381RIY1_9ZZZZ</name>
<dbReference type="PANTHER" id="PTHR42894:SF1">
    <property type="entry name" value="N-(5'-PHOSPHORIBOSYL)ANTHRANILATE ISOMERASE"/>
    <property type="match status" value="1"/>
</dbReference>
<dbReference type="NCBIfam" id="NF002298">
    <property type="entry name" value="PRK01222.1-4"/>
    <property type="match status" value="1"/>
</dbReference>
<dbReference type="InterPro" id="IPR011060">
    <property type="entry name" value="RibuloseP-bd_barrel"/>
</dbReference>
<evidence type="ECO:0000259" key="8">
    <source>
        <dbReference type="Pfam" id="PF00697"/>
    </source>
</evidence>
<dbReference type="HAMAP" id="MF_00135">
    <property type="entry name" value="PRAI"/>
    <property type="match status" value="1"/>
</dbReference>
<comment type="similarity">
    <text evidence="2">Belongs to the TrpF family.</text>
</comment>
<dbReference type="InterPro" id="IPR013785">
    <property type="entry name" value="Aldolase_TIM"/>
</dbReference>
<dbReference type="FunFam" id="3.20.20.70:FF:000075">
    <property type="entry name" value="Tryptophan biosynthesis protein TRP1"/>
    <property type="match status" value="1"/>
</dbReference>
<organism evidence="9">
    <name type="scientific">marine metagenome</name>
    <dbReference type="NCBI Taxonomy" id="408172"/>
    <lineage>
        <taxon>unclassified sequences</taxon>
        <taxon>metagenomes</taxon>
        <taxon>ecological metagenomes</taxon>
    </lineage>
</organism>
<evidence type="ECO:0000256" key="7">
    <source>
        <dbReference type="ARBA" id="ARBA00023235"/>
    </source>
</evidence>
<accession>A0A381RIY1</accession>
<dbReference type="CDD" id="cd00405">
    <property type="entry name" value="PRAI"/>
    <property type="match status" value="1"/>
</dbReference>
<keyword evidence="6" id="KW-0057">Aromatic amino acid biosynthesis</keyword>
<keyword evidence="5" id="KW-0822">Tryptophan biosynthesis</keyword>
<reference evidence="9" key="1">
    <citation type="submission" date="2018-05" db="EMBL/GenBank/DDBJ databases">
        <authorList>
            <person name="Lanie J.A."/>
            <person name="Ng W.-L."/>
            <person name="Kazmierczak K.M."/>
            <person name="Andrzejewski T.M."/>
            <person name="Davidsen T.M."/>
            <person name="Wayne K.J."/>
            <person name="Tettelin H."/>
            <person name="Glass J.I."/>
            <person name="Rusch D."/>
            <person name="Podicherti R."/>
            <person name="Tsui H.-C.T."/>
            <person name="Winkler M.E."/>
        </authorList>
    </citation>
    <scope>NUCLEOTIDE SEQUENCE</scope>
</reference>
<dbReference type="SUPFAM" id="SSF51366">
    <property type="entry name" value="Ribulose-phoshate binding barrel"/>
    <property type="match status" value="1"/>
</dbReference>
<comment type="pathway">
    <text evidence="1">Amino-acid biosynthesis; L-tryptophan biosynthesis; L-tryptophan from chorismate: step 3/5.</text>
</comment>
<keyword evidence="7" id="KW-0413">Isomerase</keyword>
<evidence type="ECO:0000313" key="9">
    <source>
        <dbReference type="EMBL" id="SUZ91766.1"/>
    </source>
</evidence>
<proteinExistence type="inferred from homology"/>
<dbReference type="InterPro" id="IPR044643">
    <property type="entry name" value="TrpF_fam"/>
</dbReference>
<dbReference type="EMBL" id="UINC01002003">
    <property type="protein sequence ID" value="SUZ91766.1"/>
    <property type="molecule type" value="Genomic_DNA"/>
</dbReference>
<dbReference type="Pfam" id="PF00697">
    <property type="entry name" value="PRAI"/>
    <property type="match status" value="1"/>
</dbReference>
<evidence type="ECO:0000256" key="1">
    <source>
        <dbReference type="ARBA" id="ARBA00004664"/>
    </source>
</evidence>
<dbReference type="InterPro" id="IPR001240">
    <property type="entry name" value="PRAI_dom"/>
</dbReference>
<gene>
    <name evidence="9" type="ORF">METZ01_LOCUS44620</name>
</gene>
<dbReference type="Gene3D" id="3.20.20.70">
    <property type="entry name" value="Aldolase class I"/>
    <property type="match status" value="1"/>
</dbReference>
<evidence type="ECO:0000256" key="4">
    <source>
        <dbReference type="ARBA" id="ARBA00022605"/>
    </source>
</evidence>
<keyword evidence="4" id="KW-0028">Amino-acid biosynthesis</keyword>
<feature type="domain" description="N-(5'phosphoribosyl) anthranilate isomerase (PRAI)" evidence="8">
    <location>
        <begin position="2"/>
        <end position="191"/>
    </location>
</feature>
<dbReference type="GO" id="GO:0000162">
    <property type="term" value="P:L-tryptophan biosynthetic process"/>
    <property type="evidence" value="ECO:0007669"/>
    <property type="project" value="UniProtKB-UniPathway"/>
</dbReference>
<dbReference type="UniPathway" id="UPA00035">
    <property type="reaction ID" value="UER00042"/>
</dbReference>
<evidence type="ECO:0000256" key="6">
    <source>
        <dbReference type="ARBA" id="ARBA00023141"/>
    </source>
</evidence>
<dbReference type="AlphaFoldDB" id="A0A381RIY1"/>
<sequence length="198" mass="21999">MTNLNDVKVAVDGGVDAVGFIFYKKSPRSVTMQTVREIVLELPPFVDSVGVFVDETAEQINKIADRCNLDRVQLHGDESPAFCKKIRRRVIKAIRVKDIQSLKKLSDYPVSSFLLDTFSVDQYGGTGKVFDWNLAFPAKKYGPIILAGGLTPNNVRQAIQRIQPYGVDVCSGVESQPGIKDHKKMQAFLKNVKAGRKI</sequence>
<protein>
    <recommendedName>
        <fullName evidence="3">phosphoribosylanthranilate isomerase</fullName>
        <ecNumber evidence="3">5.3.1.24</ecNumber>
    </recommendedName>
</protein>
<evidence type="ECO:0000256" key="5">
    <source>
        <dbReference type="ARBA" id="ARBA00022822"/>
    </source>
</evidence>
<dbReference type="GO" id="GO:0004640">
    <property type="term" value="F:phosphoribosylanthranilate isomerase activity"/>
    <property type="evidence" value="ECO:0007669"/>
    <property type="project" value="UniProtKB-EC"/>
</dbReference>
<dbReference type="EC" id="5.3.1.24" evidence="3"/>
<evidence type="ECO:0000256" key="3">
    <source>
        <dbReference type="ARBA" id="ARBA00012572"/>
    </source>
</evidence>